<comment type="caution">
    <text evidence="9">The sequence shown here is derived from an EMBL/GenBank/DDBJ whole genome shotgun (WGS) entry which is preliminary data.</text>
</comment>
<evidence type="ECO:0000256" key="5">
    <source>
        <dbReference type="ARBA" id="ARBA00022840"/>
    </source>
</evidence>
<feature type="domain" description="Protein kinase" evidence="8">
    <location>
        <begin position="142"/>
        <end position="630"/>
    </location>
</feature>
<feature type="binding site" evidence="6">
    <location>
        <begin position="218"/>
        <end position="220"/>
    </location>
    <ligand>
        <name>ATP</name>
        <dbReference type="ChEBI" id="CHEBI:30616"/>
    </ligand>
</feature>
<dbReference type="InterPro" id="IPR000719">
    <property type="entry name" value="Prot_kinase_dom"/>
</dbReference>
<dbReference type="AlphaFoldDB" id="A0A830H6J3"/>
<evidence type="ECO:0000256" key="7">
    <source>
        <dbReference type="SAM" id="MobiDB-lite"/>
    </source>
</evidence>
<dbReference type="PROSITE" id="PS50011">
    <property type="entry name" value="PROTEIN_KINASE_DOM"/>
    <property type="match status" value="1"/>
</dbReference>
<dbReference type="PROSITE" id="PS00108">
    <property type="entry name" value="PROTEIN_KINASE_ST"/>
    <property type="match status" value="1"/>
</dbReference>
<evidence type="ECO:0000256" key="1">
    <source>
        <dbReference type="ARBA" id="ARBA00022527"/>
    </source>
</evidence>
<reference evidence="9" key="1">
    <citation type="submission" date="2020-10" db="EMBL/GenBank/DDBJ databases">
        <title>Unveiling of a novel bifunctional photoreceptor, Dualchrome1, isolated from a cosmopolitan green alga.</title>
        <authorList>
            <person name="Suzuki S."/>
            <person name="Kawachi M."/>
        </authorList>
    </citation>
    <scope>NUCLEOTIDE SEQUENCE</scope>
    <source>
        <strain evidence="9">NIES 2893</strain>
    </source>
</reference>
<dbReference type="GO" id="GO:0005524">
    <property type="term" value="F:ATP binding"/>
    <property type="evidence" value="ECO:0007669"/>
    <property type="project" value="UniProtKB-KW"/>
</dbReference>
<feature type="compositionally biased region" description="Acidic residues" evidence="7">
    <location>
        <begin position="692"/>
        <end position="706"/>
    </location>
</feature>
<dbReference type="Pfam" id="PF00069">
    <property type="entry name" value="Pkinase"/>
    <property type="match status" value="2"/>
</dbReference>
<evidence type="ECO:0000256" key="6">
    <source>
        <dbReference type="PIRSR" id="PIRSR630616-2"/>
    </source>
</evidence>
<feature type="region of interest" description="Disordered" evidence="7">
    <location>
        <begin position="405"/>
        <end position="429"/>
    </location>
</feature>
<protein>
    <recommendedName>
        <fullName evidence="8">Protein kinase domain-containing protein</fullName>
    </recommendedName>
</protein>
<organism evidence="9 10">
    <name type="scientific">Pycnococcus provasolii</name>
    <dbReference type="NCBI Taxonomy" id="41880"/>
    <lineage>
        <taxon>Eukaryota</taxon>
        <taxon>Viridiplantae</taxon>
        <taxon>Chlorophyta</taxon>
        <taxon>Pseudoscourfieldiophyceae</taxon>
        <taxon>Pseudoscourfieldiales</taxon>
        <taxon>Pycnococcaceae</taxon>
        <taxon>Pycnococcus</taxon>
    </lineage>
</organism>
<feature type="compositionally biased region" description="Low complexity" evidence="7">
    <location>
        <begin position="111"/>
        <end position="128"/>
    </location>
</feature>
<accession>A0A830H6J3</accession>
<dbReference type="SUPFAM" id="SSF56112">
    <property type="entry name" value="Protein kinase-like (PK-like)"/>
    <property type="match status" value="1"/>
</dbReference>
<sequence length="780" mass="83359">MGGASSSDGGGGGGGGGGGRGGGGRRSLKSLGLGFCLKPGGDRGGGGQTSTPPPPESGSGTPRGSSKKKNRLNQPQNLHQGARRRSGECLDQPDDGGNNHESKKKNDNKHAAAAGDDGQQQQQQQQEVLPQQPPFGLTLATHKPLGLVGIGAAGTCFAMRDVATGKTVAVKAIPRGPSLSTDYVYREIALQSSLPRHPNVIPLHEVILTPNHLAVVMDFASGGELLTLIESRQARVSRARKKWYQKYGGGGGGGGDSDDDDEIELRRASSAHGLEAGLTCLSEMEARYFFLQLLDVIDFLHEHNIAHRDLKLDNTLLDYKRSSLKRPSASASPTKVRRSNSFASFAGFDRHHVKKTDDFVPPVLRVCDFGFAKDWTAENENENMNTCVGTPCYMAPEVLTKGKPLRMRAGGGITSSSSTKDGGGDGSKKGYSARGVDVWSLGVLLFVMLVGQFPFDSDGSVHGTNEAAKSAATNASGGTFDDSDAGGAGSEVPLSETTGDAAAPPLPPRTAAEQAEHIRRVYDDILSQQGFLDDDGDDDDDDDDDNNKRSSTGSLLPPVVEDGDDRAARTAFKQEQQSPARRRRAIRLQKRIPALRFLSPEAHDLLFNGIFIKNPRKRLDIDGLRKHPWVCAPLDEPYKSTLMRMRAKHPPHAKAAYAPPAPAAVATGQGAKTRSSPRRGIGPWAKLECEGEGEAGGEKVVEEEDPVVVSSPRRRSSSIDEEERVTEGKMSATSSCRLRERDLDELKRMLVVASTETNISSSAGESQDGGDGPINWRIKL</sequence>
<feature type="region of interest" description="Disordered" evidence="7">
    <location>
        <begin position="529"/>
        <end position="562"/>
    </location>
</feature>
<feature type="region of interest" description="Disordered" evidence="7">
    <location>
        <begin position="755"/>
        <end position="780"/>
    </location>
</feature>
<evidence type="ECO:0000259" key="8">
    <source>
        <dbReference type="PROSITE" id="PS50011"/>
    </source>
</evidence>
<feature type="binding site" evidence="6">
    <location>
        <position position="171"/>
    </location>
    <ligand>
        <name>ATP</name>
        <dbReference type="ChEBI" id="CHEBI:30616"/>
    </ligand>
</feature>
<evidence type="ECO:0000256" key="3">
    <source>
        <dbReference type="ARBA" id="ARBA00022741"/>
    </source>
</evidence>
<feature type="compositionally biased region" description="Gly residues" evidence="7">
    <location>
        <begin position="1"/>
        <end position="25"/>
    </location>
</feature>
<evidence type="ECO:0000313" key="9">
    <source>
        <dbReference type="EMBL" id="GHP01903.1"/>
    </source>
</evidence>
<feature type="compositionally biased region" description="Acidic residues" evidence="7">
    <location>
        <begin position="532"/>
        <end position="545"/>
    </location>
</feature>
<dbReference type="InterPro" id="IPR008271">
    <property type="entry name" value="Ser/Thr_kinase_AS"/>
</dbReference>
<keyword evidence="1" id="KW-0723">Serine/threonine-protein kinase</keyword>
<dbReference type="GO" id="GO:0004674">
    <property type="term" value="F:protein serine/threonine kinase activity"/>
    <property type="evidence" value="ECO:0007669"/>
    <property type="project" value="UniProtKB-KW"/>
</dbReference>
<dbReference type="InterPro" id="IPR030616">
    <property type="entry name" value="Aur-like"/>
</dbReference>
<evidence type="ECO:0000256" key="2">
    <source>
        <dbReference type="ARBA" id="ARBA00022679"/>
    </source>
</evidence>
<evidence type="ECO:0000256" key="4">
    <source>
        <dbReference type="ARBA" id="ARBA00022777"/>
    </source>
</evidence>
<dbReference type="EMBL" id="BNJQ01000002">
    <property type="protein sequence ID" value="GHP01903.1"/>
    <property type="molecule type" value="Genomic_DNA"/>
</dbReference>
<feature type="region of interest" description="Disordered" evidence="7">
    <location>
        <begin position="692"/>
        <end position="735"/>
    </location>
</feature>
<proteinExistence type="predicted"/>
<keyword evidence="3 6" id="KW-0547">Nucleotide-binding</keyword>
<dbReference type="PANTHER" id="PTHR24350">
    <property type="entry name" value="SERINE/THREONINE-PROTEIN KINASE IAL-RELATED"/>
    <property type="match status" value="1"/>
</dbReference>
<dbReference type="Gene3D" id="1.10.510.10">
    <property type="entry name" value="Transferase(Phosphotransferase) domain 1"/>
    <property type="match status" value="2"/>
</dbReference>
<gene>
    <name evidence="9" type="ORF">PPROV_000066000</name>
</gene>
<feature type="region of interest" description="Disordered" evidence="7">
    <location>
        <begin position="1"/>
        <end position="128"/>
    </location>
</feature>
<keyword evidence="5 6" id="KW-0067">ATP-binding</keyword>
<keyword evidence="2" id="KW-0808">Transferase</keyword>
<dbReference type="SMART" id="SM00220">
    <property type="entry name" value="S_TKc"/>
    <property type="match status" value="1"/>
</dbReference>
<feature type="compositionally biased region" description="Basic and acidic residues" evidence="7">
    <location>
        <begin position="97"/>
        <end position="110"/>
    </location>
</feature>
<feature type="compositionally biased region" description="Polar residues" evidence="7">
    <location>
        <begin position="755"/>
        <end position="765"/>
    </location>
</feature>
<dbReference type="InterPro" id="IPR011009">
    <property type="entry name" value="Kinase-like_dom_sf"/>
</dbReference>
<dbReference type="OrthoDB" id="528861at2759"/>
<name>A0A830H6J3_9CHLO</name>
<dbReference type="Proteomes" id="UP000660262">
    <property type="component" value="Unassembled WGS sequence"/>
</dbReference>
<keyword evidence="4" id="KW-0418">Kinase</keyword>
<feature type="region of interest" description="Disordered" evidence="7">
    <location>
        <begin position="471"/>
        <end position="508"/>
    </location>
</feature>
<keyword evidence="10" id="KW-1185">Reference proteome</keyword>
<evidence type="ECO:0000313" key="10">
    <source>
        <dbReference type="Proteomes" id="UP000660262"/>
    </source>
</evidence>